<dbReference type="AlphaFoldDB" id="A0A017HNV7"/>
<evidence type="ECO:0000313" key="1">
    <source>
        <dbReference type="EMBL" id="EYD76177.1"/>
    </source>
</evidence>
<dbReference type="PANTHER" id="PTHR39337">
    <property type="entry name" value="BLR5642 PROTEIN"/>
    <property type="match status" value="1"/>
</dbReference>
<dbReference type="RefSeq" id="WP_211262777.1">
    <property type="nucleotide sequence ID" value="NZ_KK088554.1"/>
</dbReference>
<dbReference type="Proteomes" id="UP000019666">
    <property type="component" value="Unassembled WGS sequence"/>
</dbReference>
<dbReference type="PANTHER" id="PTHR39337:SF1">
    <property type="entry name" value="BLR5642 PROTEIN"/>
    <property type="match status" value="1"/>
</dbReference>
<proteinExistence type="predicted"/>
<dbReference type="PIRSF" id="PIRSF024492">
    <property type="entry name" value="UCP024492"/>
    <property type="match status" value="1"/>
</dbReference>
<evidence type="ECO:0008006" key="3">
    <source>
        <dbReference type="Google" id="ProtNLM"/>
    </source>
</evidence>
<reference evidence="1 2" key="1">
    <citation type="submission" date="2013-02" db="EMBL/GenBank/DDBJ databases">
        <authorList>
            <person name="Fiebig A."/>
            <person name="Goeker M."/>
            <person name="Klenk H.-P.P."/>
        </authorList>
    </citation>
    <scope>NUCLEOTIDE SEQUENCE [LARGE SCALE GENOMIC DNA]</scope>
    <source>
        <strain evidence="1 2">DSM 19309</strain>
    </source>
</reference>
<gene>
    <name evidence="1" type="ORF">Rumeso_02252</name>
</gene>
<dbReference type="EMBL" id="AOSK01000057">
    <property type="protein sequence ID" value="EYD76177.1"/>
    <property type="molecule type" value="Genomic_DNA"/>
</dbReference>
<dbReference type="Pfam" id="PF04343">
    <property type="entry name" value="DUF488"/>
    <property type="match status" value="1"/>
</dbReference>
<name>A0A017HNV7_9RHOB</name>
<organism evidence="1 2">
    <name type="scientific">Rubellimicrobium mesophilum DSM 19309</name>
    <dbReference type="NCBI Taxonomy" id="442562"/>
    <lineage>
        <taxon>Bacteria</taxon>
        <taxon>Pseudomonadati</taxon>
        <taxon>Pseudomonadota</taxon>
        <taxon>Alphaproteobacteria</taxon>
        <taxon>Rhodobacterales</taxon>
        <taxon>Roseobacteraceae</taxon>
        <taxon>Rubellimicrobium</taxon>
    </lineage>
</organism>
<keyword evidence="2" id="KW-1185">Reference proteome</keyword>
<comment type="caution">
    <text evidence="1">The sequence shown here is derived from an EMBL/GenBank/DDBJ whole genome shotgun (WGS) entry which is preliminary data.</text>
</comment>
<evidence type="ECO:0000313" key="2">
    <source>
        <dbReference type="Proteomes" id="UP000019666"/>
    </source>
</evidence>
<dbReference type="HOGENOM" id="CLU_077467_2_0_5"/>
<sequence>MSMILSTIGYEAATLPEVIAKLRAAGVEVVVDVRAVAASRRAGFSKSMLRASLAVEGIGYEHLRGLGTPKPGREAARKGLIAEMEAIFAEHMATPEAQDALALATAIVRDRPAALLCFEACASGCHRRIVAEMIQETTGCEVRDL</sequence>
<protein>
    <recommendedName>
        <fullName evidence="3">DUF488 domain-containing protein</fullName>
    </recommendedName>
</protein>
<dbReference type="InterPro" id="IPR007438">
    <property type="entry name" value="DUF488"/>
</dbReference>
<dbReference type="InterPro" id="IPR014519">
    <property type="entry name" value="UCP024492"/>
</dbReference>
<accession>A0A017HNV7</accession>